<reference evidence="3 4" key="1">
    <citation type="submission" date="2015-09" db="EMBL/GenBank/DDBJ databases">
        <title>Genome sequencing of Corynebacterium diphtheriae Bv. Gravis strain DSM 44123.</title>
        <authorList>
            <person name="Sangal V."/>
            <person name="Burkovski A."/>
        </authorList>
    </citation>
    <scope>NUCLEOTIDE SEQUENCE [LARGE SCALE GENOMIC DNA]</scope>
    <source>
        <strain evidence="3 4">DSM 44123</strain>
    </source>
</reference>
<comment type="caution">
    <text evidence="3">The sequence shown here is derived from an EMBL/GenBank/DDBJ whole genome shotgun (WGS) entry which is preliminary data.</text>
</comment>
<dbReference type="AlphaFoldDB" id="A0AAX0J2J5"/>
<dbReference type="Proteomes" id="UP000186159">
    <property type="component" value="Unassembled WGS sequence"/>
</dbReference>
<proteinExistence type="predicted"/>
<protein>
    <recommendedName>
        <fullName evidence="2">AbiEi antitoxin N-terminal domain-containing protein</fullName>
    </recommendedName>
</protein>
<dbReference type="EMBL" id="LJXR01000006">
    <property type="protein sequence ID" value="OKY23044.1"/>
    <property type="molecule type" value="Genomic_DNA"/>
</dbReference>
<organism evidence="3 4">
    <name type="scientific">Corynebacterium diphtheriae bv. gravis</name>
    <dbReference type="NCBI Taxonomy" id="1720349"/>
    <lineage>
        <taxon>Bacteria</taxon>
        <taxon>Bacillati</taxon>
        <taxon>Actinomycetota</taxon>
        <taxon>Actinomycetes</taxon>
        <taxon>Mycobacteriales</taxon>
        <taxon>Corynebacteriaceae</taxon>
        <taxon>Corynebacterium</taxon>
    </lineage>
</organism>
<dbReference type="Pfam" id="PF13338">
    <property type="entry name" value="AbiEi_4"/>
    <property type="match status" value="1"/>
</dbReference>
<name>A0AAX0J2J5_CORDP</name>
<evidence type="ECO:0000313" key="4">
    <source>
        <dbReference type="Proteomes" id="UP000186159"/>
    </source>
</evidence>
<feature type="domain" description="AbiEi antitoxin N-terminal" evidence="2">
    <location>
        <begin position="9"/>
        <end position="55"/>
    </location>
</feature>
<feature type="compositionally biased region" description="Basic and acidic residues" evidence="1">
    <location>
        <begin position="345"/>
        <end position="360"/>
    </location>
</feature>
<feature type="region of interest" description="Disordered" evidence="1">
    <location>
        <begin position="322"/>
        <end position="370"/>
    </location>
</feature>
<evidence type="ECO:0000259" key="2">
    <source>
        <dbReference type="Pfam" id="PF13338"/>
    </source>
</evidence>
<dbReference type="InterPro" id="IPR025159">
    <property type="entry name" value="AbiEi_N"/>
</dbReference>
<gene>
    <name evidence="3" type="ORF">AOT42_10015</name>
</gene>
<evidence type="ECO:0000256" key="1">
    <source>
        <dbReference type="SAM" id="MobiDB-lite"/>
    </source>
</evidence>
<accession>A0AAX0J2J5</accession>
<dbReference type="GeneID" id="29422288"/>
<dbReference type="RefSeq" id="WP_041740567.1">
    <property type="nucleotide sequence ID" value="NZ_LJXR01000006.1"/>
</dbReference>
<sequence length="370" mass="41462">MKSYEATEMLSDLASQQWGLFTSAQAKDSGVDLPSLRRLEKRGVFTRVRHGVYASTTTVLSTELELKAQWLSLQPNLMAAERISDPSLVADAVVSHTTAAEVWEIGDLWPDGIHFTVNRRRRSRQTDVQFHRADLADSDWVVHPASGLPITTVPRTILDLAQSGHEPDHLLHLVADAGRKYLLTEQELLDSFSGHEDSFGLDQGDRSGLKELVDECFIDTKTAQQTRLLVEEAMRPLQEQLEAIIKPLTQSLSWKNAMQAPLQQHLAQLISPIPSAMQVPEMTVFSELAETMKKTASLPNISKNMWSEIYPPETLSSVLSTSLPRTQVSPPEKQRESTETNESNSEAKKDARPNRQRFEEGSENTQQEPQ</sequence>
<evidence type="ECO:0000313" key="3">
    <source>
        <dbReference type="EMBL" id="OKY23044.1"/>
    </source>
</evidence>